<feature type="transmembrane region" description="Helical" evidence="9">
    <location>
        <begin position="58"/>
        <end position="84"/>
    </location>
</feature>
<evidence type="ECO:0000256" key="8">
    <source>
        <dbReference type="ARBA" id="ARBA00049551"/>
    </source>
</evidence>
<dbReference type="GO" id="GO:0016020">
    <property type="term" value="C:membrane"/>
    <property type="evidence" value="ECO:0007669"/>
    <property type="project" value="UniProtKB-SubCell"/>
</dbReference>
<proteinExistence type="inferred from homology"/>
<evidence type="ECO:0000313" key="11">
    <source>
        <dbReference type="EMBL" id="QRZ60360.1"/>
    </source>
</evidence>
<feature type="transmembrane region" description="Helical" evidence="9">
    <location>
        <begin position="478"/>
        <end position="498"/>
    </location>
</feature>
<dbReference type="GO" id="GO:0042773">
    <property type="term" value="P:ATP synthesis coupled electron transport"/>
    <property type="evidence" value="ECO:0007669"/>
    <property type="project" value="InterPro"/>
</dbReference>
<comment type="subcellular location">
    <subcellularLocation>
        <location evidence="1">Membrane</location>
        <topology evidence="1">Multi-pass membrane protein</topology>
    </subcellularLocation>
</comment>
<feature type="transmembrane region" description="Helical" evidence="9">
    <location>
        <begin position="328"/>
        <end position="346"/>
    </location>
</feature>
<evidence type="ECO:0000256" key="2">
    <source>
        <dbReference type="ARBA" id="ARBA00007012"/>
    </source>
</evidence>
<keyword evidence="5 9" id="KW-1133">Transmembrane helix</keyword>
<evidence type="ECO:0000256" key="9">
    <source>
        <dbReference type="SAM" id="Phobius"/>
    </source>
</evidence>
<keyword evidence="4 9" id="KW-0812">Transmembrane</keyword>
<feature type="domain" description="NADH:quinone oxidoreductase/Mrp antiporter transmembrane" evidence="10">
    <location>
        <begin position="139"/>
        <end position="274"/>
    </location>
</feature>
<comment type="catalytic activity">
    <reaction evidence="8">
        <text>a ubiquinone + NADH + 5 H(+)(in) = a ubiquinol + NAD(+) + 4 H(+)(out)</text>
        <dbReference type="Rhea" id="RHEA:29091"/>
        <dbReference type="Rhea" id="RHEA-COMP:9565"/>
        <dbReference type="Rhea" id="RHEA-COMP:9566"/>
        <dbReference type="ChEBI" id="CHEBI:15378"/>
        <dbReference type="ChEBI" id="CHEBI:16389"/>
        <dbReference type="ChEBI" id="CHEBI:17976"/>
        <dbReference type="ChEBI" id="CHEBI:57540"/>
        <dbReference type="ChEBI" id="CHEBI:57945"/>
        <dbReference type="EC" id="7.1.1.2"/>
    </reaction>
</comment>
<evidence type="ECO:0000256" key="1">
    <source>
        <dbReference type="ARBA" id="ARBA00004141"/>
    </source>
</evidence>
<evidence type="ECO:0000256" key="4">
    <source>
        <dbReference type="ARBA" id="ARBA00022692"/>
    </source>
</evidence>
<feature type="transmembrane region" description="Helical" evidence="9">
    <location>
        <begin position="571"/>
        <end position="591"/>
    </location>
</feature>
<keyword evidence="6 9" id="KW-0472">Membrane</keyword>
<feature type="transmembrane region" description="Helical" evidence="9">
    <location>
        <begin position="383"/>
        <end position="405"/>
    </location>
</feature>
<sequence length="604" mass="65562">MLFISILILIVAMALHSKYISSILFTRIASIVFIYAGALSLNAFYIQSIGSGIGIYSGLFHVTTVSQLLDTFIFVIGSLILIAWPSISKSSLVNSLGQFSINKANSEITTTRINNASPAAEYSLIVLFSTLGASLLVSSADLISMYLSIELQSFGVYILSTLYRDSESSTSAGLKYFLLGGLSSCLILLGAGLIYSYTGLTNFESIYSLVSVSDSQSITQGLSLGLIIIIVGFLFKIAAAPLHNWSIDVYDDTPTIVTIWLTIMPKISIIIFLLELHSPVGQIGIIGNNVSITEVIDLFGGVSSIQTHMISNGGQIIAENTVYVLKNLLLISSLLSLIIGTVVGLAQSRIKRLFAYSTISHIGFILLALAINSEKSIDSLIFYIIQYTITNLNTFLIILALGYILKSSIQNNKLNYSPLGKKGSEKDIKYISELKGQFFSNPLLSFSLTVCLFSMAGIPPLMGFFAKQFVLYSAIQSGYYFMAIVGIIVSVISASYYLKIIRVLHSTPAPAASAALSFQPLRTNGEGCLAQAVAAVPKRDEALESKELIQTNPNNSNSTNYESMITNFHSFLISTLTLSILIFVLKPSILLNSTQLLSLSLFYY</sequence>
<evidence type="ECO:0000256" key="7">
    <source>
        <dbReference type="ARBA" id="ARBA00031028"/>
    </source>
</evidence>
<dbReference type="EMBL" id="MT090080">
    <property type="protein sequence ID" value="QRZ60360.1"/>
    <property type="molecule type" value="Genomic_DNA"/>
</dbReference>
<evidence type="ECO:0000259" key="10">
    <source>
        <dbReference type="Pfam" id="PF00361"/>
    </source>
</evidence>
<feature type="domain" description="NADH:quinone oxidoreductase/Mrp antiporter transmembrane" evidence="10">
    <location>
        <begin position="324"/>
        <end position="493"/>
    </location>
</feature>
<evidence type="ECO:0000256" key="5">
    <source>
        <dbReference type="ARBA" id="ARBA00022989"/>
    </source>
</evidence>
<dbReference type="GO" id="GO:0008137">
    <property type="term" value="F:NADH dehydrogenase (ubiquinone) activity"/>
    <property type="evidence" value="ECO:0007669"/>
    <property type="project" value="UniProtKB-EC"/>
</dbReference>
<feature type="transmembrane region" description="Helical" evidence="9">
    <location>
        <begin position="256"/>
        <end position="274"/>
    </location>
</feature>
<geneLocation type="mitochondrion" evidence="11"/>
<feature type="transmembrane region" description="Helical" evidence="9">
    <location>
        <begin position="24"/>
        <end position="46"/>
    </location>
</feature>
<keyword evidence="11" id="KW-0496">Mitochondrion</keyword>
<dbReference type="GeneID" id="67278491"/>
<accession>A0A895KSV9</accession>
<comment type="similarity">
    <text evidence="2">Belongs to the complex I subunit 2 family.</text>
</comment>
<dbReference type="InterPro" id="IPR010096">
    <property type="entry name" value="NADH-Q_OxRdtase_suN/2"/>
</dbReference>
<evidence type="ECO:0000256" key="3">
    <source>
        <dbReference type="ARBA" id="ARBA00021008"/>
    </source>
</evidence>
<gene>
    <name evidence="11" type="primary">nad2</name>
</gene>
<feature type="transmembrane region" description="Helical" evidence="9">
    <location>
        <begin position="443"/>
        <end position="466"/>
    </location>
</feature>
<dbReference type="Pfam" id="PF00361">
    <property type="entry name" value="Proton_antipo_M"/>
    <property type="match status" value="2"/>
</dbReference>
<dbReference type="PANTHER" id="PTHR22773">
    <property type="entry name" value="NADH DEHYDROGENASE"/>
    <property type="match status" value="1"/>
</dbReference>
<feature type="transmembrane region" description="Helical" evidence="9">
    <location>
        <begin position="176"/>
        <end position="197"/>
    </location>
</feature>
<evidence type="ECO:0000256" key="6">
    <source>
        <dbReference type="ARBA" id="ARBA00023136"/>
    </source>
</evidence>
<dbReference type="RefSeq" id="YP_010170377.1">
    <property type="nucleotide sequence ID" value="NC_057606.1"/>
</dbReference>
<dbReference type="AlphaFoldDB" id="A0A895KSV9"/>
<feature type="transmembrane region" description="Helical" evidence="9">
    <location>
        <begin position="353"/>
        <end position="371"/>
    </location>
</feature>
<feature type="transmembrane region" description="Helical" evidence="9">
    <location>
        <begin position="122"/>
        <end position="143"/>
    </location>
</feature>
<dbReference type="HAMAP" id="MF_00445">
    <property type="entry name" value="NDH1_NuoN_1"/>
    <property type="match status" value="1"/>
</dbReference>
<dbReference type="InterPro" id="IPR001750">
    <property type="entry name" value="ND/Mrp_TM"/>
</dbReference>
<protein>
    <recommendedName>
        <fullName evidence="3">NADH-ubiquinone oxidoreductase chain 2</fullName>
    </recommendedName>
    <alternativeName>
        <fullName evidence="7">NADH dehydrogenase subunit 2</fullName>
    </alternativeName>
</protein>
<feature type="transmembrane region" description="Helical" evidence="9">
    <location>
        <begin position="217"/>
        <end position="235"/>
    </location>
</feature>
<name>A0A895KSV9_9APHY</name>
<reference evidence="11" key="1">
    <citation type="journal article" date="2020" name="Int. J. Biol. Macromol.">
        <title>The 206 kbp mitochondrial genome of Phanerochaete carnosa reveals dynamics of introns, accumulation of repeat sequences and plasmid-derived genes.</title>
        <authorList>
            <person name="Wang X."/>
            <person name="Song A."/>
            <person name="Wang F."/>
            <person name="Chen M."/>
            <person name="Li X."/>
            <person name="Li Q."/>
            <person name="Liu N."/>
        </authorList>
    </citation>
    <scope>NUCLEOTIDE SEQUENCE</scope>
</reference>
<organism evidence="11">
    <name type="scientific">Phanerochaete carnosa</name>
    <dbReference type="NCBI Taxonomy" id="231932"/>
    <lineage>
        <taxon>Eukaryota</taxon>
        <taxon>Fungi</taxon>
        <taxon>Dikarya</taxon>
        <taxon>Basidiomycota</taxon>
        <taxon>Agaricomycotina</taxon>
        <taxon>Agaricomycetes</taxon>
        <taxon>Polyporales</taxon>
        <taxon>Phanerochaetaceae</taxon>
        <taxon>Phanerochaete</taxon>
    </lineage>
</organism>